<dbReference type="RefSeq" id="WP_244870321.1">
    <property type="nucleotide sequence ID" value="NZ_CP007493.1"/>
</dbReference>
<dbReference type="PRINTS" id="PR01506">
    <property type="entry name" value="TATBPROTEIN"/>
</dbReference>
<dbReference type="Gene3D" id="1.20.5.3310">
    <property type="match status" value="1"/>
</dbReference>
<dbReference type="GeneID" id="25406641"/>
<keyword evidence="7 9" id="KW-0811">Translocation</keyword>
<name>A0A3G1A7U4_9CREN</name>
<dbReference type="GO" id="GO:0008320">
    <property type="term" value="F:protein transmembrane transporter activity"/>
    <property type="evidence" value="ECO:0007669"/>
    <property type="project" value="UniProtKB-UniRule"/>
</dbReference>
<proteinExistence type="inferred from homology"/>
<dbReference type="KEGG" id="tcb:TCARB_1230"/>
<dbReference type="NCBIfam" id="TIGR01411">
    <property type="entry name" value="tatAE"/>
    <property type="match status" value="1"/>
</dbReference>
<evidence type="ECO:0000256" key="1">
    <source>
        <dbReference type="ARBA" id="ARBA00004162"/>
    </source>
</evidence>
<comment type="function">
    <text evidence="9">Part of the twin-arginine translocation (Tat) system that transports large folded proteins containing a characteristic twin-arginine motif in their signal peptide across membranes. TatA could form the protein-conducting channel of the Tat system.</text>
</comment>
<dbReference type="PANTHER" id="PTHR42982:SF1">
    <property type="entry name" value="SEC-INDEPENDENT PROTEIN TRANSLOCASE PROTEIN TATA"/>
    <property type="match status" value="1"/>
</dbReference>
<reference evidence="11" key="1">
    <citation type="book" date="2010" name="EXTREMOPHILES" publisher="0:0-0">
        <title>Complete genome sequences of ten hyperthermophilic archaea reveal their metabolic capabilities and possible ecological roles.</title>
        <editorList>
            <person name="?"/>
        </editorList>
        <authorList>
            <person name="Ravin N.V."/>
            <person name="Mardanov A.V."/>
            <person name="Bonch-Osmolovskaya E.A."/>
            <person name="Skryabin K.G."/>
        </authorList>
    </citation>
    <scope>NUCLEOTIDE SEQUENCE [LARGE SCALE GENOMIC DNA]</scope>
    <source>
        <strain evidence="11">1505</strain>
    </source>
</reference>
<sequence length="122" mass="13576">MPSIIFGEKMFPGYTPQIIALQFQIGPTEIILVIILALILFGPKKLPELARSFGESIRVFKEETQRAMSSDEEASKKQETNLSIADEDLKKLAEKLGISAEGKSKEELVKEVLEKAKEKGLI</sequence>
<dbReference type="GO" id="GO:0043953">
    <property type="term" value="P:protein transport by the Tat complex"/>
    <property type="evidence" value="ECO:0007669"/>
    <property type="project" value="UniProtKB-UniRule"/>
</dbReference>
<gene>
    <name evidence="9" type="primary">tatA</name>
    <name evidence="10" type="ORF">TCARB_1230</name>
</gene>
<dbReference type="EMBL" id="CP007493">
    <property type="protein sequence ID" value="AJB42278.1"/>
    <property type="molecule type" value="Genomic_DNA"/>
</dbReference>
<dbReference type="GO" id="GO:0033281">
    <property type="term" value="C:TAT protein transport complex"/>
    <property type="evidence" value="ECO:0007669"/>
    <property type="project" value="UniProtKB-UniRule"/>
</dbReference>
<dbReference type="Proteomes" id="UP000266720">
    <property type="component" value="Chromosome"/>
</dbReference>
<keyword evidence="3 9" id="KW-1003">Cell membrane</keyword>
<evidence type="ECO:0000256" key="5">
    <source>
        <dbReference type="ARBA" id="ARBA00022927"/>
    </source>
</evidence>
<comment type="similarity">
    <text evidence="9">Belongs to the TatA/E family.</text>
</comment>
<dbReference type="NCBIfam" id="NF011430">
    <property type="entry name" value="PRK14861.1"/>
    <property type="match status" value="1"/>
</dbReference>
<comment type="subunit">
    <text evidence="9">Forms a complex with TatC.</text>
</comment>
<dbReference type="PANTHER" id="PTHR42982">
    <property type="entry name" value="SEC-INDEPENDENT PROTEIN TRANSLOCASE PROTEIN TATA"/>
    <property type="match status" value="1"/>
</dbReference>
<accession>A0A3G1A7U4</accession>
<evidence type="ECO:0000256" key="2">
    <source>
        <dbReference type="ARBA" id="ARBA00022448"/>
    </source>
</evidence>
<keyword evidence="2 9" id="KW-0813">Transport</keyword>
<evidence type="ECO:0000256" key="7">
    <source>
        <dbReference type="ARBA" id="ARBA00023010"/>
    </source>
</evidence>
<keyword evidence="5 9" id="KW-0653">Protein transport</keyword>
<evidence type="ECO:0000313" key="11">
    <source>
        <dbReference type="Proteomes" id="UP000266720"/>
    </source>
</evidence>
<keyword evidence="8 9" id="KW-0472">Membrane</keyword>
<evidence type="ECO:0000313" key="10">
    <source>
        <dbReference type="EMBL" id="AJB42278.1"/>
    </source>
</evidence>
<comment type="subcellular location">
    <subcellularLocation>
        <location evidence="1 9">Cell membrane</location>
        <topology evidence="1 9">Single-pass membrane protein</topology>
    </subcellularLocation>
</comment>
<dbReference type="Pfam" id="PF02416">
    <property type="entry name" value="TatA_B_E"/>
    <property type="match status" value="1"/>
</dbReference>
<evidence type="ECO:0000256" key="3">
    <source>
        <dbReference type="ARBA" id="ARBA00022475"/>
    </source>
</evidence>
<dbReference type="HAMAP" id="MF_00236">
    <property type="entry name" value="TatA_E"/>
    <property type="match status" value="1"/>
</dbReference>
<evidence type="ECO:0000256" key="4">
    <source>
        <dbReference type="ARBA" id="ARBA00022692"/>
    </source>
</evidence>
<keyword evidence="4 9" id="KW-0812">Transmembrane</keyword>
<dbReference type="InterPro" id="IPR003369">
    <property type="entry name" value="TatA/B/E"/>
</dbReference>
<dbReference type="AlphaFoldDB" id="A0A3G1A7U4"/>
<keyword evidence="6 9" id="KW-1133">Transmembrane helix</keyword>
<evidence type="ECO:0000256" key="9">
    <source>
        <dbReference type="HAMAP-Rule" id="MF_00236"/>
    </source>
</evidence>
<evidence type="ECO:0000256" key="6">
    <source>
        <dbReference type="ARBA" id="ARBA00022989"/>
    </source>
</evidence>
<evidence type="ECO:0000256" key="8">
    <source>
        <dbReference type="ARBA" id="ARBA00023136"/>
    </source>
</evidence>
<dbReference type="STRING" id="697581.TCARB_1230"/>
<feature type="transmembrane region" description="Helical" evidence="9">
    <location>
        <begin position="20"/>
        <end position="41"/>
    </location>
</feature>
<dbReference type="InterPro" id="IPR006312">
    <property type="entry name" value="TatA/E"/>
</dbReference>
<organism evidence="10 11">
    <name type="scientific">Thermofilum adornatum 1505</name>
    <dbReference type="NCBI Taxonomy" id="697581"/>
    <lineage>
        <taxon>Archaea</taxon>
        <taxon>Thermoproteota</taxon>
        <taxon>Thermoprotei</taxon>
        <taxon>Thermofilales</taxon>
        <taxon>Thermofilaceae</taxon>
        <taxon>Thermofilum</taxon>
    </lineage>
</organism>
<protein>
    <recommendedName>
        <fullName evidence="9">Sec-independent protein translocase protein TatA</fullName>
    </recommendedName>
</protein>